<gene>
    <name evidence="2" type="ORF">CC78DRAFT_615911</name>
</gene>
<dbReference type="Proteomes" id="UP000800093">
    <property type="component" value="Unassembled WGS sequence"/>
</dbReference>
<protein>
    <submittedName>
        <fullName evidence="2">Uncharacterized protein</fullName>
    </submittedName>
</protein>
<accession>A0A9P4N8M3</accession>
<evidence type="ECO:0000313" key="2">
    <source>
        <dbReference type="EMBL" id="KAF2265541.1"/>
    </source>
</evidence>
<comment type="caution">
    <text evidence="2">The sequence shown here is derived from an EMBL/GenBank/DDBJ whole genome shotgun (WGS) entry which is preliminary data.</text>
</comment>
<evidence type="ECO:0000256" key="1">
    <source>
        <dbReference type="SAM" id="MobiDB-lite"/>
    </source>
</evidence>
<dbReference type="EMBL" id="ML986605">
    <property type="protein sequence ID" value="KAF2265541.1"/>
    <property type="molecule type" value="Genomic_DNA"/>
</dbReference>
<reference evidence="3" key="1">
    <citation type="journal article" date="2020" name="Stud. Mycol.">
        <title>101 Dothideomycetes genomes: A test case for predicting lifestyles and emergence of pathogens.</title>
        <authorList>
            <person name="Haridas S."/>
            <person name="Albert R."/>
            <person name="Binder M."/>
            <person name="Bloem J."/>
            <person name="LaButti K."/>
            <person name="Salamov A."/>
            <person name="Andreopoulos B."/>
            <person name="Baker S."/>
            <person name="Barry K."/>
            <person name="Bills G."/>
            <person name="Bluhm B."/>
            <person name="Cannon C."/>
            <person name="Castanera R."/>
            <person name="Culley D."/>
            <person name="Daum C."/>
            <person name="Ezra D."/>
            <person name="Gonzalez J."/>
            <person name="Henrissat B."/>
            <person name="Kuo A."/>
            <person name="Liang C."/>
            <person name="Lipzen A."/>
            <person name="Lutzoni F."/>
            <person name="Magnuson J."/>
            <person name="Mondo S."/>
            <person name="Nolan M."/>
            <person name="Ohm R."/>
            <person name="Pangilinan J."/>
            <person name="Park H.-J."/>
            <person name="Ramirez L."/>
            <person name="Alfaro M."/>
            <person name="Sun H."/>
            <person name="Tritt A."/>
            <person name="Yoshinaga Y."/>
            <person name="Zwiers L.-H."/>
            <person name="Turgeon B."/>
            <person name="Goodwin S."/>
            <person name="Spatafora J."/>
            <person name="Crous P."/>
            <person name="Grigoriev I."/>
        </authorList>
    </citation>
    <scope>NUCLEOTIDE SEQUENCE [LARGE SCALE GENOMIC DNA]</scope>
    <source>
        <strain evidence="3">CBS 304.66</strain>
    </source>
</reference>
<evidence type="ECO:0000313" key="3">
    <source>
        <dbReference type="Proteomes" id="UP000800093"/>
    </source>
</evidence>
<keyword evidence="3" id="KW-1185">Reference proteome</keyword>
<dbReference type="PROSITE" id="PS51257">
    <property type="entry name" value="PROKAR_LIPOPROTEIN"/>
    <property type="match status" value="1"/>
</dbReference>
<proteinExistence type="predicted"/>
<dbReference type="AlphaFoldDB" id="A0A9P4N8M3"/>
<sequence>MQKVERTGFGDVDAFRAGCWWIGVMGGCGYVHVLASREDKVLSTPMLREGKDEGELAGGACYLGDGTSIVDMRSRFYWLSERNLKGPAHTFLSVCTTSRAWTSRVRARRLTCLALSEFPVALSPSERSSPGPKQQDYGPGQDDHSATGL</sequence>
<organism evidence="2 3">
    <name type="scientific">Lojkania enalia</name>
    <dbReference type="NCBI Taxonomy" id="147567"/>
    <lineage>
        <taxon>Eukaryota</taxon>
        <taxon>Fungi</taxon>
        <taxon>Dikarya</taxon>
        <taxon>Ascomycota</taxon>
        <taxon>Pezizomycotina</taxon>
        <taxon>Dothideomycetes</taxon>
        <taxon>Pleosporomycetidae</taxon>
        <taxon>Pleosporales</taxon>
        <taxon>Pleosporales incertae sedis</taxon>
        <taxon>Lojkania</taxon>
    </lineage>
</organism>
<name>A0A9P4N8M3_9PLEO</name>
<feature type="region of interest" description="Disordered" evidence="1">
    <location>
        <begin position="122"/>
        <end position="149"/>
    </location>
</feature>